<dbReference type="Proteomes" id="UP000006265">
    <property type="component" value="Unassembled WGS sequence"/>
</dbReference>
<name>K5B8T6_MYCHD</name>
<gene>
    <name evidence="3" type="ORF">C731_1639</name>
</gene>
<protein>
    <recommendedName>
        <fullName evidence="2">DUF3298 domain-containing protein</fullName>
    </recommendedName>
</protein>
<dbReference type="eggNOG" id="ENOG502ZA8P">
    <property type="taxonomic scope" value="Bacteria"/>
</dbReference>
<dbReference type="STRING" id="1122247.GCA_000379865_01199"/>
<dbReference type="OrthoDB" id="4696640at2"/>
<evidence type="ECO:0000259" key="2">
    <source>
        <dbReference type="Pfam" id="PF11738"/>
    </source>
</evidence>
<keyword evidence="1" id="KW-0732">Signal</keyword>
<sequence length="228" mass="24541">MKLAAALAACAVVGALGTPVAVAQSACADLGGEVNAEGTCRVHVQNRTYTLTMTFPDDYPDQQALVAYLTQARDGFVNVAENPDARNLPYELDARGTGYRSGPPNGGTRSVVFTMWENVGGVRPQSYYQAFNWNVAKRAPITFDTLFKPGAQPMPVLYREVNRYLEHQLGTMNPVLEAAGLDPANYQHFALTDDELIFFFSPGQLLPPSAGPVQASVPRSAVASMLAV</sequence>
<feature type="domain" description="DUF3298" evidence="2">
    <location>
        <begin position="145"/>
        <end position="220"/>
    </location>
</feature>
<proteinExistence type="predicted"/>
<dbReference type="AlphaFoldDB" id="K5B8T6"/>
<dbReference type="Gene3D" id="3.90.640.20">
    <property type="entry name" value="Heat-shock cognate protein, ATPase"/>
    <property type="match status" value="1"/>
</dbReference>
<dbReference type="NCBIfam" id="NF043047">
    <property type="entry name" value="EstaseRv3036c"/>
    <property type="match status" value="1"/>
</dbReference>
<feature type="chain" id="PRO_5039426181" description="DUF3298 domain-containing protein" evidence="1">
    <location>
        <begin position="24"/>
        <end position="228"/>
    </location>
</feature>
<dbReference type="InterPro" id="IPR053421">
    <property type="entry name" value="Esterase_Immunogenic_RsiV"/>
</dbReference>
<accession>K5B8T6</accession>
<feature type="signal peptide" evidence="1">
    <location>
        <begin position="1"/>
        <end position="23"/>
    </location>
</feature>
<dbReference type="PATRIC" id="fig|1122247.3.peg.1576"/>
<evidence type="ECO:0000256" key="1">
    <source>
        <dbReference type="SAM" id="SignalP"/>
    </source>
</evidence>
<dbReference type="EMBL" id="AMRA01000042">
    <property type="protein sequence ID" value="EKF24263.1"/>
    <property type="molecule type" value="Genomic_DNA"/>
</dbReference>
<evidence type="ECO:0000313" key="3">
    <source>
        <dbReference type="EMBL" id="EKF24263.1"/>
    </source>
</evidence>
<keyword evidence="4" id="KW-1185">Reference proteome</keyword>
<dbReference type="InterPro" id="IPR021729">
    <property type="entry name" value="DUF3298"/>
</dbReference>
<reference evidence="3 4" key="1">
    <citation type="journal article" date="2012" name="J. Bacteriol.">
        <title>Genome sequence of Mycobacterium hassiacum DSM 44199, a rare source of heat-stable mycobacterial proteins.</title>
        <authorList>
            <person name="Tiago I."/>
            <person name="Maranha A."/>
            <person name="Mendes V."/>
            <person name="Alarico S."/>
            <person name="Moynihan P.J."/>
            <person name="Clarke A.J."/>
            <person name="Macedo-Ribeiro S."/>
            <person name="Pereira P.J."/>
            <person name="Empadinhas N."/>
        </authorList>
    </citation>
    <scope>NUCLEOTIDE SEQUENCE [LARGE SCALE GENOMIC DNA]</scope>
    <source>
        <strain evidence="4">DSM 44199 / CIP 105218 / JCM 12690 / 3849</strain>
    </source>
</reference>
<organism evidence="3 4">
    <name type="scientific">Mycolicibacterium hassiacum (strain DSM 44199 / CIP 105218 / JCM 12690 / 3849)</name>
    <name type="common">Mycobacterium hassiacum</name>
    <dbReference type="NCBI Taxonomy" id="1122247"/>
    <lineage>
        <taxon>Bacteria</taxon>
        <taxon>Bacillati</taxon>
        <taxon>Actinomycetota</taxon>
        <taxon>Actinomycetes</taxon>
        <taxon>Mycobacteriales</taxon>
        <taxon>Mycobacteriaceae</taxon>
        <taxon>Mycolicibacterium</taxon>
    </lineage>
</organism>
<comment type="caution">
    <text evidence="3">The sequence shown here is derived from an EMBL/GenBank/DDBJ whole genome shotgun (WGS) entry which is preliminary data.</text>
</comment>
<evidence type="ECO:0000313" key="4">
    <source>
        <dbReference type="Proteomes" id="UP000006265"/>
    </source>
</evidence>
<dbReference type="Gene3D" id="3.30.565.40">
    <property type="entry name" value="Fervidobacterium nodosum Rt17-B1 like"/>
    <property type="match status" value="1"/>
</dbReference>
<dbReference type="InterPro" id="IPR037126">
    <property type="entry name" value="PdaC/RsiV-like_sf"/>
</dbReference>
<dbReference type="Pfam" id="PF11738">
    <property type="entry name" value="DUF3298"/>
    <property type="match status" value="1"/>
</dbReference>